<protein>
    <submittedName>
        <fullName evidence="1">Uncharacterized protein</fullName>
    </submittedName>
</protein>
<dbReference type="AlphaFoldDB" id="B8HQG3"/>
<reference evidence="1" key="1">
    <citation type="submission" date="2009-01" db="EMBL/GenBank/DDBJ databases">
        <title>Complete sequence of chromosome Cyanothece sp. PCC 7425.</title>
        <authorList>
            <consortium name="US DOE Joint Genome Institute"/>
            <person name="Lucas S."/>
            <person name="Copeland A."/>
            <person name="Lapidus A."/>
            <person name="Glavina del Rio T."/>
            <person name="Dalin E."/>
            <person name="Tice H."/>
            <person name="Bruce D."/>
            <person name="Goodwin L."/>
            <person name="Pitluck S."/>
            <person name="Sims D."/>
            <person name="Meineke L."/>
            <person name="Brettin T."/>
            <person name="Detter J.C."/>
            <person name="Han C."/>
            <person name="Larimer F."/>
            <person name="Land M."/>
            <person name="Hauser L."/>
            <person name="Kyrpides N."/>
            <person name="Ovchinnikova G."/>
            <person name="Liberton M."/>
            <person name="Stoeckel J."/>
            <person name="Banerjee A."/>
            <person name="Singh A."/>
            <person name="Page L."/>
            <person name="Sato H."/>
            <person name="Zhao L."/>
            <person name="Sherman L."/>
            <person name="Pakrasi H."/>
            <person name="Richardson P."/>
        </authorList>
    </citation>
    <scope>NUCLEOTIDE SEQUENCE</scope>
    <source>
        <strain evidence="1">PCC 7425</strain>
    </source>
</reference>
<proteinExistence type="predicted"/>
<dbReference type="EMBL" id="CP001344">
    <property type="protein sequence ID" value="ACL43953.1"/>
    <property type="molecule type" value="Genomic_DNA"/>
</dbReference>
<gene>
    <name evidence="1" type="ordered locus">Cyan7425_1583</name>
</gene>
<accession>B8HQG3</accession>
<name>B8HQG3_CYAP4</name>
<dbReference type="KEGG" id="cyn:Cyan7425_1583"/>
<organism evidence="1">
    <name type="scientific">Cyanothece sp. (strain PCC 7425 / ATCC 29141)</name>
    <dbReference type="NCBI Taxonomy" id="395961"/>
    <lineage>
        <taxon>Bacteria</taxon>
        <taxon>Bacillati</taxon>
        <taxon>Cyanobacteriota</taxon>
        <taxon>Cyanophyceae</taxon>
        <taxon>Gomontiellales</taxon>
        <taxon>Cyanothecaceae</taxon>
        <taxon>Cyanothece</taxon>
    </lineage>
</organism>
<evidence type="ECO:0000313" key="1">
    <source>
        <dbReference type="EMBL" id="ACL43953.1"/>
    </source>
</evidence>
<dbReference type="HOGENOM" id="CLU_3024555_0_0_3"/>
<sequence>MIPELFLNFSSALLGQTAPWQKVQGSPSGKPLNLRQFLEQDRTGLMELNDLEQNS</sequence>